<dbReference type="InterPro" id="IPR013815">
    <property type="entry name" value="ATP_grasp_subdomain_1"/>
</dbReference>
<evidence type="ECO:0000256" key="9">
    <source>
        <dbReference type="ARBA" id="ARBA00042864"/>
    </source>
</evidence>
<evidence type="ECO:0000256" key="1">
    <source>
        <dbReference type="ARBA" id="ARBA00005174"/>
    </source>
</evidence>
<evidence type="ECO:0000256" key="7">
    <source>
        <dbReference type="ARBA" id="ARBA00038345"/>
    </source>
</evidence>
<comment type="pathway">
    <text evidence="1">Purine metabolism; IMP biosynthesis via de novo pathway; N(1)-(5-phospho-D-ribosyl)glycinamide from 5-phospho-alpha-D-ribose 1-diphosphate: step 2/2.</text>
</comment>
<dbReference type="Pfam" id="PF01071">
    <property type="entry name" value="GARS_A"/>
    <property type="match status" value="1"/>
</dbReference>
<sequence length="441" mass="48209">MSTQMNILLIGRGGRESALAHKLSQSPQVVHIYVAPGNGGTASGIPKVSNIADADEEDFTNLVQIAKKFDIDLVVPGPDAPVVGGIEGFFREAGISCFAPTKEAAQLEGSKAFSKDFMAAHNIPTADYRNFTDFEKAKEYINSITHKVVIKASGLAAGKGVIIPETKEETLQALVSIMVDREFGDAGTEVVIEEFLEGDEMSILTFSDGLTFKSMPPAQDHKRIFDGDQGPNTGGMGCYAPTKIANPELLREIDELILRPTFEGMRKNGIPFVGMLFTGIMLTKSGPKALEYNTRFGDPETQTLLPLLEFDLATIMKGCVEQRLHEVEIKMSDKFCAVVVVSSGGYPGKYQRDDEIEMEDRHRLEGMYEAGEITFFHAGTALHEDGSLHTDGGRVIAVSGVGSSLEDAVKLAYRGVSTIEFKDIHYRKDIAYRQVFHILFP</sequence>
<dbReference type="PROSITE" id="PS50975">
    <property type="entry name" value="ATP_GRASP"/>
    <property type="match status" value="1"/>
</dbReference>
<dbReference type="InterPro" id="IPR020562">
    <property type="entry name" value="PRibGlycinamide_synth_N"/>
</dbReference>
<dbReference type="Gene3D" id="3.30.1490.20">
    <property type="entry name" value="ATP-grasp fold, A domain"/>
    <property type="match status" value="1"/>
</dbReference>
<dbReference type="NCBIfam" id="TIGR00877">
    <property type="entry name" value="purD"/>
    <property type="match status" value="1"/>
</dbReference>
<dbReference type="Gene3D" id="3.30.470.20">
    <property type="entry name" value="ATP-grasp fold, B domain"/>
    <property type="match status" value="1"/>
</dbReference>
<dbReference type="Pfam" id="PF02844">
    <property type="entry name" value="GARS_N"/>
    <property type="match status" value="1"/>
</dbReference>
<reference evidence="13 14" key="1">
    <citation type="journal article" date="2024" name="Commun. Biol.">
        <title>Comparative genomic analysis of thermophilic fungi reveals convergent evolutionary adaptations and gene losses.</title>
        <authorList>
            <person name="Steindorff A.S."/>
            <person name="Aguilar-Pontes M.V."/>
            <person name="Robinson A.J."/>
            <person name="Andreopoulos B."/>
            <person name="LaButti K."/>
            <person name="Kuo A."/>
            <person name="Mondo S."/>
            <person name="Riley R."/>
            <person name="Otillar R."/>
            <person name="Haridas S."/>
            <person name="Lipzen A."/>
            <person name="Grimwood J."/>
            <person name="Schmutz J."/>
            <person name="Clum A."/>
            <person name="Reid I.D."/>
            <person name="Moisan M.C."/>
            <person name="Butler G."/>
            <person name="Nguyen T.T.M."/>
            <person name="Dewar K."/>
            <person name="Conant G."/>
            <person name="Drula E."/>
            <person name="Henrissat B."/>
            <person name="Hansel C."/>
            <person name="Singer S."/>
            <person name="Hutchinson M.I."/>
            <person name="de Vries R.P."/>
            <person name="Natvig D.O."/>
            <person name="Powell A.J."/>
            <person name="Tsang A."/>
            <person name="Grigoriev I.V."/>
        </authorList>
    </citation>
    <scope>NUCLEOTIDE SEQUENCE [LARGE SCALE GENOMIC DNA]</scope>
    <source>
        <strain evidence="13 14">CBS 494.80</strain>
    </source>
</reference>
<dbReference type="PANTHER" id="PTHR43472:SF1">
    <property type="entry name" value="PHOSPHORIBOSYLAMINE--GLYCINE LIGASE, CHLOROPLASTIC"/>
    <property type="match status" value="1"/>
</dbReference>
<evidence type="ECO:0000256" key="8">
    <source>
        <dbReference type="ARBA" id="ARBA00042242"/>
    </source>
</evidence>
<name>A0ABR4CAD7_9HELO</name>
<keyword evidence="5" id="KW-0658">Purine biosynthesis</keyword>
<organism evidence="13 14">
    <name type="scientific">Oculimacula yallundae</name>
    <dbReference type="NCBI Taxonomy" id="86028"/>
    <lineage>
        <taxon>Eukaryota</taxon>
        <taxon>Fungi</taxon>
        <taxon>Dikarya</taxon>
        <taxon>Ascomycota</taxon>
        <taxon>Pezizomycotina</taxon>
        <taxon>Leotiomycetes</taxon>
        <taxon>Helotiales</taxon>
        <taxon>Ploettnerulaceae</taxon>
        <taxon>Oculimacula</taxon>
    </lineage>
</organism>
<dbReference type="SUPFAM" id="SSF52440">
    <property type="entry name" value="PreATP-grasp domain"/>
    <property type="match status" value="1"/>
</dbReference>
<dbReference type="EMBL" id="JAZHXI010000011">
    <property type="protein sequence ID" value="KAL2066482.1"/>
    <property type="molecule type" value="Genomic_DNA"/>
</dbReference>
<dbReference type="InterPro" id="IPR000115">
    <property type="entry name" value="PRibGlycinamide_synth"/>
</dbReference>
<accession>A0ABR4CAD7</accession>
<feature type="domain" description="ATP-grasp" evidence="12">
    <location>
        <begin position="115"/>
        <end position="321"/>
    </location>
</feature>
<dbReference type="PANTHER" id="PTHR43472">
    <property type="entry name" value="PHOSPHORIBOSYLAMINE--GLYCINE LIGASE"/>
    <property type="match status" value="1"/>
</dbReference>
<dbReference type="Pfam" id="PF02843">
    <property type="entry name" value="GARS_C"/>
    <property type="match status" value="1"/>
</dbReference>
<dbReference type="HAMAP" id="MF_00138">
    <property type="entry name" value="GARS"/>
    <property type="match status" value="1"/>
</dbReference>
<keyword evidence="6 11" id="KW-0067">ATP-binding</keyword>
<dbReference type="InterPro" id="IPR020559">
    <property type="entry name" value="PRibGlycinamide_synth_CS"/>
</dbReference>
<dbReference type="Proteomes" id="UP001595075">
    <property type="component" value="Unassembled WGS sequence"/>
</dbReference>
<dbReference type="InterPro" id="IPR016185">
    <property type="entry name" value="PreATP-grasp_dom_sf"/>
</dbReference>
<dbReference type="Gene3D" id="3.40.50.20">
    <property type="match status" value="1"/>
</dbReference>
<keyword evidence="3" id="KW-0436">Ligase</keyword>
<proteinExistence type="inferred from homology"/>
<dbReference type="InterPro" id="IPR011761">
    <property type="entry name" value="ATP-grasp"/>
</dbReference>
<dbReference type="SMART" id="SM01210">
    <property type="entry name" value="GARS_C"/>
    <property type="match status" value="1"/>
</dbReference>
<keyword evidence="4 11" id="KW-0547">Nucleotide-binding</keyword>
<dbReference type="SUPFAM" id="SSF56059">
    <property type="entry name" value="Glutathione synthetase ATP-binding domain-like"/>
    <property type="match status" value="1"/>
</dbReference>
<evidence type="ECO:0000313" key="13">
    <source>
        <dbReference type="EMBL" id="KAL2066482.1"/>
    </source>
</evidence>
<protein>
    <recommendedName>
        <fullName evidence="2">phosphoribosylamine--glycine ligase</fullName>
        <ecNumber evidence="2">6.3.4.13</ecNumber>
    </recommendedName>
    <alternativeName>
        <fullName evidence="8">Glycinamide ribonucleotide synthetase</fullName>
    </alternativeName>
    <alternativeName>
        <fullName evidence="9">Phosphoribosylglycinamide synthetase</fullName>
    </alternativeName>
</protein>
<evidence type="ECO:0000256" key="10">
    <source>
        <dbReference type="ARBA" id="ARBA00049057"/>
    </source>
</evidence>
<dbReference type="InterPro" id="IPR020560">
    <property type="entry name" value="PRibGlycinamide_synth_C-dom"/>
</dbReference>
<evidence type="ECO:0000256" key="6">
    <source>
        <dbReference type="ARBA" id="ARBA00022840"/>
    </source>
</evidence>
<evidence type="ECO:0000256" key="4">
    <source>
        <dbReference type="ARBA" id="ARBA00022741"/>
    </source>
</evidence>
<comment type="caution">
    <text evidence="13">The sequence shown here is derived from an EMBL/GenBank/DDBJ whole genome shotgun (WGS) entry which is preliminary data.</text>
</comment>
<evidence type="ECO:0000256" key="5">
    <source>
        <dbReference type="ARBA" id="ARBA00022755"/>
    </source>
</evidence>
<dbReference type="EC" id="6.3.4.13" evidence="2"/>
<evidence type="ECO:0000313" key="14">
    <source>
        <dbReference type="Proteomes" id="UP001595075"/>
    </source>
</evidence>
<dbReference type="Gene3D" id="3.90.600.10">
    <property type="entry name" value="Phosphoribosylglycinamide synthetase, C-terminal domain"/>
    <property type="match status" value="1"/>
</dbReference>
<dbReference type="InterPro" id="IPR020561">
    <property type="entry name" value="PRibGlycinamid_synth_ATP-grasp"/>
</dbReference>
<dbReference type="InterPro" id="IPR037123">
    <property type="entry name" value="PRibGlycinamide_synth_C_sf"/>
</dbReference>
<dbReference type="SMART" id="SM01209">
    <property type="entry name" value="GARS_A"/>
    <property type="match status" value="1"/>
</dbReference>
<evidence type="ECO:0000256" key="3">
    <source>
        <dbReference type="ARBA" id="ARBA00022598"/>
    </source>
</evidence>
<gene>
    <name evidence="13" type="ORF">VTL71DRAFT_2553</name>
</gene>
<evidence type="ECO:0000256" key="2">
    <source>
        <dbReference type="ARBA" id="ARBA00013255"/>
    </source>
</evidence>
<keyword evidence="14" id="KW-1185">Reference proteome</keyword>
<comment type="catalytic activity">
    <reaction evidence="10">
        <text>2-formamido-N(1)-(5-O-phospho-beta-D-ribosyl)acetamidine + ATP = 5-amino-1-(5-phospho-beta-D-ribosyl)imidazole + ADP + phosphate + H(+)</text>
        <dbReference type="Rhea" id="RHEA:23032"/>
        <dbReference type="ChEBI" id="CHEBI:15378"/>
        <dbReference type="ChEBI" id="CHEBI:30616"/>
        <dbReference type="ChEBI" id="CHEBI:43474"/>
        <dbReference type="ChEBI" id="CHEBI:137981"/>
        <dbReference type="ChEBI" id="CHEBI:147287"/>
        <dbReference type="ChEBI" id="CHEBI:456216"/>
        <dbReference type="EC" id="6.3.3.1"/>
    </reaction>
</comment>
<evidence type="ECO:0000256" key="11">
    <source>
        <dbReference type="PROSITE-ProRule" id="PRU00409"/>
    </source>
</evidence>
<dbReference type="InterPro" id="IPR011054">
    <property type="entry name" value="Rudment_hybrid_motif"/>
</dbReference>
<dbReference type="SUPFAM" id="SSF51246">
    <property type="entry name" value="Rudiment single hybrid motif"/>
    <property type="match status" value="1"/>
</dbReference>
<evidence type="ECO:0000259" key="12">
    <source>
        <dbReference type="PROSITE" id="PS50975"/>
    </source>
</evidence>
<comment type="similarity">
    <text evidence="7">Belongs to the GARS family.</text>
</comment>
<dbReference type="PROSITE" id="PS00184">
    <property type="entry name" value="GARS"/>
    <property type="match status" value="1"/>
</dbReference>